<dbReference type="Proteomes" id="UP000019335">
    <property type="component" value="Chromosome 4"/>
</dbReference>
<evidence type="ECO:0000256" key="1">
    <source>
        <dbReference type="SAM" id="Phobius"/>
    </source>
</evidence>
<feature type="transmembrane region" description="Helical" evidence="1">
    <location>
        <begin position="267"/>
        <end position="286"/>
    </location>
</feature>
<dbReference type="EMBL" id="AZIL01000265">
    <property type="protein sequence ID" value="EWM28879.1"/>
    <property type="molecule type" value="Genomic_DNA"/>
</dbReference>
<feature type="transmembrane region" description="Helical" evidence="1">
    <location>
        <begin position="108"/>
        <end position="131"/>
    </location>
</feature>
<reference evidence="2 3" key="1">
    <citation type="journal article" date="2014" name="Mol. Plant">
        <title>Chromosome Scale Genome Assembly and Transcriptome Profiling of Nannochloropsis gaditana in Nitrogen Depletion.</title>
        <authorList>
            <person name="Corteggiani Carpinelli E."/>
            <person name="Telatin A."/>
            <person name="Vitulo N."/>
            <person name="Forcato C."/>
            <person name="D'Angelo M."/>
            <person name="Schiavon R."/>
            <person name="Vezzi A."/>
            <person name="Giacometti G.M."/>
            <person name="Morosinotto T."/>
            <person name="Valle G."/>
        </authorList>
    </citation>
    <scope>NUCLEOTIDE SEQUENCE [LARGE SCALE GENOMIC DNA]</scope>
    <source>
        <strain evidence="2 3">B-31</strain>
    </source>
</reference>
<comment type="caution">
    <text evidence="2">The sequence shown here is derived from an EMBL/GenBank/DDBJ whole genome shotgun (WGS) entry which is preliminary data.</text>
</comment>
<keyword evidence="3" id="KW-1185">Reference proteome</keyword>
<accession>W7U7L4</accession>
<dbReference type="OrthoDB" id="10313300at2759"/>
<feature type="transmembrane region" description="Helical" evidence="1">
    <location>
        <begin position="50"/>
        <end position="68"/>
    </location>
</feature>
<feature type="transmembrane region" description="Helical" evidence="1">
    <location>
        <begin position="179"/>
        <end position="198"/>
    </location>
</feature>
<feature type="transmembrane region" description="Helical" evidence="1">
    <location>
        <begin position="151"/>
        <end position="172"/>
    </location>
</feature>
<name>W7U7L4_9STRA</name>
<feature type="transmembrane region" description="Helical" evidence="1">
    <location>
        <begin position="307"/>
        <end position="326"/>
    </location>
</feature>
<protein>
    <submittedName>
        <fullName evidence="2">Uncharacterized protein</fullName>
    </submittedName>
</protein>
<feature type="transmembrane region" description="Helical" evidence="1">
    <location>
        <begin position="16"/>
        <end position="38"/>
    </location>
</feature>
<keyword evidence="1" id="KW-0812">Transmembrane</keyword>
<gene>
    <name evidence="2" type="ORF">Naga_100095g4</name>
</gene>
<feature type="transmembrane region" description="Helical" evidence="1">
    <location>
        <begin position="238"/>
        <end position="255"/>
    </location>
</feature>
<feature type="transmembrane region" description="Helical" evidence="1">
    <location>
        <begin position="204"/>
        <end position="226"/>
    </location>
</feature>
<evidence type="ECO:0000313" key="2">
    <source>
        <dbReference type="EMBL" id="EWM28879.1"/>
    </source>
</evidence>
<keyword evidence="1" id="KW-1133">Transmembrane helix</keyword>
<feature type="transmembrane region" description="Helical" evidence="1">
    <location>
        <begin position="74"/>
        <end position="96"/>
    </location>
</feature>
<evidence type="ECO:0000313" key="3">
    <source>
        <dbReference type="Proteomes" id="UP000019335"/>
    </source>
</evidence>
<organism evidence="2 3">
    <name type="scientific">Nannochloropsis gaditana</name>
    <dbReference type="NCBI Taxonomy" id="72520"/>
    <lineage>
        <taxon>Eukaryota</taxon>
        <taxon>Sar</taxon>
        <taxon>Stramenopiles</taxon>
        <taxon>Ochrophyta</taxon>
        <taxon>Eustigmatophyceae</taxon>
        <taxon>Eustigmatales</taxon>
        <taxon>Monodopsidaceae</taxon>
        <taxon>Nannochloropsis</taxon>
    </lineage>
</organism>
<dbReference type="AlphaFoldDB" id="W7U7L4"/>
<keyword evidence="1" id="KW-0472">Membrane</keyword>
<sequence>MTRHIRGTPLNVRPGILRIALVVTAVFLVLPTLCVPLLRELKGMDGFPSTLRVALVLGGAAAWAIASFTSATVWLTLSLAVTLASGLSYMSILGLVQPTLIMPATAPLFVAGLMSVPVLASFDVILLLGVMGGLGSQGVHRVQDGAHIETFVLGTLAVLCLLASPGVIGHTASRVLSPLHTNIFTLPIPVLAAVYPFLQPSLPNFFIGGLTLTLCLAMCLSDAPAATVAARDNARGSHWLLAALLTTLCLLISLTPDDSHALAALNAYTLIMTGTGVAVASTSFLASTARVWGPVRSGEFQMVTLDFVALAAYFALPLLYVLYLGLQQLLHAPLSLPFAIPPGRLPDLAWLPKWLQPLGLSHPLGPATLLTWMVVSTQDAFEESSILWAHWLVETYTLGRLDTRLVALLVSLQDLLRHAPSAAGASEDEVPPGTMATSNAGAKQIEDTRPQGLEALLARTEMPRLNIFVTPGLAAAYPTLCTSLVRHGHYLGVETAAGPFASPWTVMDTVSRGVRAVKQALVAGGTRGDLAGYMGSDGHRNPWALWRAKSLQLRFIAPVHRVVLGDNAGLRLCELLNPWCQGGLVKVEVGAQGSSGYVHLAATLLDLKERAEEGGYVISALSEVCPVVKPMVLPAEQGR</sequence>
<proteinExistence type="predicted"/>